<gene>
    <name evidence="1" type="ORF">AYY18_20070</name>
</gene>
<dbReference type="Proteomes" id="UP000092377">
    <property type="component" value="Unassembled WGS sequence"/>
</dbReference>
<comment type="caution">
    <text evidence="1">The sequence shown here is derived from an EMBL/GenBank/DDBJ whole genome shotgun (WGS) entry which is preliminary data.</text>
</comment>
<keyword evidence="2" id="KW-1185">Reference proteome</keyword>
<accession>A0A1B8H8A2</accession>
<proteinExistence type="predicted"/>
<dbReference type="OrthoDB" id="6463035at2"/>
<name>A0A1B8H8A2_9GAMM</name>
<reference evidence="2" key="1">
    <citation type="submission" date="2016-06" db="EMBL/GenBank/DDBJ databases">
        <authorList>
            <person name="Butler K."/>
        </authorList>
    </citation>
    <scope>NUCLEOTIDE SEQUENCE [LARGE SCALE GENOMIC DNA]</scope>
    <source>
        <strain evidence="2">GCSL-Mp20</strain>
    </source>
</reference>
<protein>
    <submittedName>
        <fullName evidence="1">Uncharacterized protein</fullName>
    </submittedName>
</protein>
<evidence type="ECO:0000313" key="2">
    <source>
        <dbReference type="Proteomes" id="UP000092377"/>
    </source>
</evidence>
<sequence length="68" mass="7753">MEPTDFEKWCAGELGYSPEYIMTQRRENIFGGTEYKHGEIGIRYRAWNAGVMSMLPYQTLAKGATNEG</sequence>
<evidence type="ECO:0000313" key="1">
    <source>
        <dbReference type="EMBL" id="OBU05309.1"/>
    </source>
</evidence>
<dbReference type="AlphaFoldDB" id="A0A1B8H8A2"/>
<dbReference type="EMBL" id="LZEY01000035">
    <property type="protein sequence ID" value="OBU05309.1"/>
    <property type="molecule type" value="Genomic_DNA"/>
</dbReference>
<dbReference type="RefSeq" id="WP_067404269.1">
    <property type="nucleotide sequence ID" value="NZ_LZEY01000035.1"/>
</dbReference>
<organism evidence="1 2">
    <name type="scientific">Morganella psychrotolerans</name>
    <dbReference type="NCBI Taxonomy" id="368603"/>
    <lineage>
        <taxon>Bacteria</taxon>
        <taxon>Pseudomonadati</taxon>
        <taxon>Pseudomonadota</taxon>
        <taxon>Gammaproteobacteria</taxon>
        <taxon>Enterobacterales</taxon>
        <taxon>Morganellaceae</taxon>
        <taxon>Morganella</taxon>
    </lineage>
</organism>